<proteinExistence type="predicted"/>
<dbReference type="Gene3D" id="3.80.10.10">
    <property type="entry name" value="Ribonuclease Inhibitor"/>
    <property type="match status" value="1"/>
</dbReference>
<organism evidence="4 5">
    <name type="scientific">Stephania japonica</name>
    <dbReference type="NCBI Taxonomy" id="461633"/>
    <lineage>
        <taxon>Eukaryota</taxon>
        <taxon>Viridiplantae</taxon>
        <taxon>Streptophyta</taxon>
        <taxon>Embryophyta</taxon>
        <taxon>Tracheophyta</taxon>
        <taxon>Spermatophyta</taxon>
        <taxon>Magnoliopsida</taxon>
        <taxon>Ranunculales</taxon>
        <taxon>Menispermaceae</taxon>
        <taxon>Menispermoideae</taxon>
        <taxon>Cissampelideae</taxon>
        <taxon>Stephania</taxon>
    </lineage>
</organism>
<evidence type="ECO:0000259" key="3">
    <source>
        <dbReference type="Pfam" id="PF23598"/>
    </source>
</evidence>
<evidence type="ECO:0000313" key="4">
    <source>
        <dbReference type="EMBL" id="KAK9122595.1"/>
    </source>
</evidence>
<comment type="caution">
    <text evidence="4">The sequence shown here is derived from an EMBL/GenBank/DDBJ whole genome shotgun (WGS) entry which is preliminary data.</text>
</comment>
<feature type="compositionally biased region" description="Low complexity" evidence="2">
    <location>
        <begin position="103"/>
        <end position="117"/>
    </location>
</feature>
<gene>
    <name evidence="4" type="ORF">Sjap_012197</name>
</gene>
<feature type="region of interest" description="Disordered" evidence="2">
    <location>
        <begin position="99"/>
        <end position="119"/>
    </location>
</feature>
<reference evidence="4 5" key="1">
    <citation type="submission" date="2024-01" db="EMBL/GenBank/DDBJ databases">
        <title>Genome assemblies of Stephania.</title>
        <authorList>
            <person name="Yang L."/>
        </authorList>
    </citation>
    <scope>NUCLEOTIDE SEQUENCE [LARGE SCALE GENOMIC DNA]</scope>
    <source>
        <strain evidence="4">QJT</strain>
        <tissue evidence="4">Leaf</tissue>
    </source>
</reference>
<accession>A0AAP0IWQ6</accession>
<evidence type="ECO:0000313" key="5">
    <source>
        <dbReference type="Proteomes" id="UP001417504"/>
    </source>
</evidence>
<dbReference type="Pfam" id="PF23598">
    <property type="entry name" value="LRR_14"/>
    <property type="match status" value="1"/>
</dbReference>
<evidence type="ECO:0000256" key="1">
    <source>
        <dbReference type="ARBA" id="ARBA00022737"/>
    </source>
</evidence>
<dbReference type="SUPFAM" id="SSF52058">
    <property type="entry name" value="L domain-like"/>
    <property type="match status" value="1"/>
</dbReference>
<dbReference type="PANTHER" id="PTHR47186:SF24">
    <property type="entry name" value="DISEASE RESISTANCE RPP13-LIKE PROTEIN 1"/>
    <property type="match status" value="1"/>
</dbReference>
<protein>
    <recommendedName>
        <fullName evidence="3">Disease resistance R13L4/SHOC-2-like LRR domain-containing protein</fullName>
    </recommendedName>
</protein>
<name>A0AAP0IWQ6_9MAGN</name>
<dbReference type="AlphaFoldDB" id="A0AAP0IWQ6"/>
<dbReference type="InterPro" id="IPR032675">
    <property type="entry name" value="LRR_dom_sf"/>
</dbReference>
<feature type="domain" description="Disease resistance R13L4/SHOC-2-like LRR" evidence="3">
    <location>
        <begin position="218"/>
        <end position="304"/>
    </location>
</feature>
<evidence type="ECO:0000256" key="2">
    <source>
        <dbReference type="SAM" id="MobiDB-lite"/>
    </source>
</evidence>
<dbReference type="Proteomes" id="UP001417504">
    <property type="component" value="Unassembled WGS sequence"/>
</dbReference>
<keyword evidence="5" id="KW-1185">Reference proteome</keyword>
<dbReference type="PANTHER" id="PTHR47186">
    <property type="entry name" value="LEUCINE-RICH REPEAT-CONTAINING PROTEIN 57"/>
    <property type="match status" value="1"/>
</dbReference>
<sequence length="325" mass="37464">MERGKKKEKKKVEGWLWNFLRRTQSESLPSSNDEVVRNQERSAKEWLDDYLYEFCIDLDDYEQGKEKANECLDDFRQLLALFPENHQLDWKQMEQLARAGPMSSSSSSSSSSNTSTSKGGQEGFYYRRVDDAGSALSSITLHASLVFSNYYASNPTEILNNAFLQKNSPNHLQTLLLFGKRKHLIDQVPRELFVKLRHLNVLDLSWTSITELPSSFANLRPLRYLDVSGTPITRLPNCICGFQDMQTLRLRDCFQLLSLPKDLSRITKLRHLDMDIASSQLTSMPPGMGSLTELRTLPAFIVGKNEWFVSMSWRVWQSLKELFPY</sequence>
<keyword evidence="1" id="KW-0677">Repeat</keyword>
<dbReference type="EMBL" id="JBBNAE010000005">
    <property type="protein sequence ID" value="KAK9122595.1"/>
    <property type="molecule type" value="Genomic_DNA"/>
</dbReference>
<dbReference type="InterPro" id="IPR055414">
    <property type="entry name" value="LRR_R13L4/SHOC2-like"/>
</dbReference>